<organism evidence="6 7">
    <name type="scientific">Labrys miyagiensis</name>
    <dbReference type="NCBI Taxonomy" id="346912"/>
    <lineage>
        <taxon>Bacteria</taxon>
        <taxon>Pseudomonadati</taxon>
        <taxon>Pseudomonadota</taxon>
        <taxon>Alphaproteobacteria</taxon>
        <taxon>Hyphomicrobiales</taxon>
        <taxon>Xanthobacteraceae</taxon>
        <taxon>Labrys</taxon>
    </lineage>
</organism>
<accession>A0ABQ6CKC6</accession>
<evidence type="ECO:0000256" key="3">
    <source>
        <dbReference type="ARBA" id="ARBA00022741"/>
    </source>
</evidence>
<evidence type="ECO:0000313" key="6">
    <source>
        <dbReference type="EMBL" id="GLS20731.1"/>
    </source>
</evidence>
<dbReference type="PANTHER" id="PTHR42788">
    <property type="entry name" value="TAURINE IMPORT ATP-BINDING PROTEIN-RELATED"/>
    <property type="match status" value="1"/>
</dbReference>
<comment type="similarity">
    <text evidence="1">Belongs to the ABC transporter superfamily.</text>
</comment>
<keyword evidence="2" id="KW-0813">Transport</keyword>
<gene>
    <name evidence="6" type="ORF">GCM10007874_37480</name>
</gene>
<dbReference type="InterPro" id="IPR027417">
    <property type="entry name" value="P-loop_NTPase"/>
</dbReference>
<dbReference type="EMBL" id="BSPC01000034">
    <property type="protein sequence ID" value="GLS20731.1"/>
    <property type="molecule type" value="Genomic_DNA"/>
</dbReference>
<dbReference type="PANTHER" id="PTHR42788:SF13">
    <property type="entry name" value="ALIPHATIC SULFONATES IMPORT ATP-BINDING PROTEIN SSUB"/>
    <property type="match status" value="1"/>
</dbReference>
<dbReference type="InterPro" id="IPR003439">
    <property type="entry name" value="ABC_transporter-like_ATP-bd"/>
</dbReference>
<keyword evidence="4 6" id="KW-0067">ATP-binding</keyword>
<dbReference type="RefSeq" id="WP_284313814.1">
    <property type="nucleotide sequence ID" value="NZ_BSPC01000034.1"/>
</dbReference>
<dbReference type="Gene3D" id="3.40.50.300">
    <property type="entry name" value="P-loop containing nucleotide triphosphate hydrolases"/>
    <property type="match status" value="1"/>
</dbReference>
<dbReference type="Pfam" id="PF00005">
    <property type="entry name" value="ABC_tran"/>
    <property type="match status" value="1"/>
</dbReference>
<keyword evidence="3" id="KW-0547">Nucleotide-binding</keyword>
<sequence>MQFESISVAHLSHRFTAGGAQQGTNALADVSCSFPAGRISAIVGPSGCGKSTLLLILRGLLTPSRGEVGFRYASGTGASVNGKAPRMATVWQSFNLLPWRTVLDNVAFGLELEGVGKAERRERALQAIRSVELSGFEKHYPNQLSGGMRQRVGLARGLVMSPDIMFLDEPFGALDAQTRLYLQEQLAAVVERSGKTIVLVTHSIEEAIFLADHVLVMTARPGRIAARFDVDLPRPRAMEIQNDHRFGELFTSIYGLLREEVKKSMLN</sequence>
<dbReference type="CDD" id="cd03293">
    <property type="entry name" value="ABC_NrtD_SsuB_transporters"/>
    <property type="match status" value="1"/>
</dbReference>
<dbReference type="PROSITE" id="PS00211">
    <property type="entry name" value="ABC_TRANSPORTER_1"/>
    <property type="match status" value="1"/>
</dbReference>
<comment type="caution">
    <text evidence="6">The sequence shown here is derived from an EMBL/GenBank/DDBJ whole genome shotgun (WGS) entry which is preliminary data.</text>
</comment>
<dbReference type="SMART" id="SM00382">
    <property type="entry name" value="AAA"/>
    <property type="match status" value="1"/>
</dbReference>
<keyword evidence="7" id="KW-1185">Reference proteome</keyword>
<dbReference type="PROSITE" id="PS50893">
    <property type="entry name" value="ABC_TRANSPORTER_2"/>
    <property type="match status" value="1"/>
</dbReference>
<dbReference type="InterPro" id="IPR003593">
    <property type="entry name" value="AAA+_ATPase"/>
</dbReference>
<evidence type="ECO:0000256" key="1">
    <source>
        <dbReference type="ARBA" id="ARBA00005417"/>
    </source>
</evidence>
<dbReference type="InterPro" id="IPR017871">
    <property type="entry name" value="ABC_transporter-like_CS"/>
</dbReference>
<protein>
    <submittedName>
        <fullName evidence="6">ATP-binding protein</fullName>
    </submittedName>
</protein>
<dbReference type="GO" id="GO:0005524">
    <property type="term" value="F:ATP binding"/>
    <property type="evidence" value="ECO:0007669"/>
    <property type="project" value="UniProtKB-KW"/>
</dbReference>
<dbReference type="Proteomes" id="UP001156882">
    <property type="component" value="Unassembled WGS sequence"/>
</dbReference>
<proteinExistence type="inferred from homology"/>
<evidence type="ECO:0000259" key="5">
    <source>
        <dbReference type="PROSITE" id="PS50893"/>
    </source>
</evidence>
<dbReference type="SUPFAM" id="SSF52540">
    <property type="entry name" value="P-loop containing nucleoside triphosphate hydrolases"/>
    <property type="match status" value="1"/>
</dbReference>
<evidence type="ECO:0000313" key="7">
    <source>
        <dbReference type="Proteomes" id="UP001156882"/>
    </source>
</evidence>
<reference evidence="7" key="1">
    <citation type="journal article" date="2019" name="Int. J. Syst. Evol. Microbiol.">
        <title>The Global Catalogue of Microorganisms (GCM) 10K type strain sequencing project: providing services to taxonomists for standard genome sequencing and annotation.</title>
        <authorList>
            <consortium name="The Broad Institute Genomics Platform"/>
            <consortium name="The Broad Institute Genome Sequencing Center for Infectious Disease"/>
            <person name="Wu L."/>
            <person name="Ma J."/>
        </authorList>
    </citation>
    <scope>NUCLEOTIDE SEQUENCE [LARGE SCALE GENOMIC DNA]</scope>
    <source>
        <strain evidence="7">NBRC 101365</strain>
    </source>
</reference>
<evidence type="ECO:0000256" key="2">
    <source>
        <dbReference type="ARBA" id="ARBA00022448"/>
    </source>
</evidence>
<name>A0ABQ6CKC6_9HYPH</name>
<feature type="domain" description="ABC transporter" evidence="5">
    <location>
        <begin position="1"/>
        <end position="244"/>
    </location>
</feature>
<evidence type="ECO:0000256" key="4">
    <source>
        <dbReference type="ARBA" id="ARBA00022840"/>
    </source>
</evidence>
<dbReference type="InterPro" id="IPR050166">
    <property type="entry name" value="ABC_transporter_ATP-bind"/>
</dbReference>